<gene>
    <name evidence="2" type="ORF">CW360_00845</name>
</gene>
<dbReference type="CDD" id="cd03814">
    <property type="entry name" value="GT4-like"/>
    <property type="match status" value="1"/>
</dbReference>
<dbReference type="AlphaFoldDB" id="A0A2I0CU40"/>
<dbReference type="Proteomes" id="UP000242861">
    <property type="component" value="Unassembled WGS sequence"/>
</dbReference>
<evidence type="ECO:0000313" key="2">
    <source>
        <dbReference type="EMBL" id="PKF73041.1"/>
    </source>
</evidence>
<dbReference type="GO" id="GO:0016757">
    <property type="term" value="F:glycosyltransferase activity"/>
    <property type="evidence" value="ECO:0007669"/>
    <property type="project" value="UniProtKB-KW"/>
</dbReference>
<dbReference type="EMBL" id="PIYS01000002">
    <property type="protein sequence ID" value="PKF73041.1"/>
    <property type="molecule type" value="Genomic_DNA"/>
</dbReference>
<dbReference type="RefSeq" id="WP_101192420.1">
    <property type="nucleotide sequence ID" value="NZ_PIYS01000002.1"/>
</dbReference>
<feature type="domain" description="Glycosyltransferase subfamily 4-like N-terminal" evidence="1">
    <location>
        <begin position="14"/>
        <end position="165"/>
    </location>
</feature>
<protein>
    <submittedName>
        <fullName evidence="2">Alpha-mannosyltransferase</fullName>
    </submittedName>
</protein>
<dbReference type="InterPro" id="IPR028098">
    <property type="entry name" value="Glyco_trans_4-like_N"/>
</dbReference>
<dbReference type="PANTHER" id="PTHR45947">
    <property type="entry name" value="SULFOQUINOVOSYL TRANSFERASE SQD2"/>
    <property type="match status" value="1"/>
</dbReference>
<comment type="caution">
    <text evidence="2">The sequence shown here is derived from an EMBL/GenBank/DDBJ whole genome shotgun (WGS) entry which is preliminary data.</text>
</comment>
<keyword evidence="2" id="KW-0328">Glycosyltransferase</keyword>
<organism evidence="2 3">
    <name type="scientific">Pseudomonas fluvialis</name>
    <dbReference type="NCBI Taxonomy" id="1793966"/>
    <lineage>
        <taxon>Bacteria</taxon>
        <taxon>Pseudomonadati</taxon>
        <taxon>Pseudomonadota</taxon>
        <taxon>Gammaproteobacteria</taxon>
        <taxon>Pseudomonadales</taxon>
        <taxon>Pseudomonadaceae</taxon>
        <taxon>Pseudomonas</taxon>
    </lineage>
</organism>
<dbReference type="Pfam" id="PF13692">
    <property type="entry name" value="Glyco_trans_1_4"/>
    <property type="match status" value="1"/>
</dbReference>
<name>A0A2I0CU40_9PSED</name>
<sequence length="340" mass="37560">MRILLVSDAWLPQVNGVVTSLQALVAQLRDMGHWVKVISPADFRCLPCPGYGEIGLAWNLWRLGPMIREFRPDCVHIATEGPLGWAARGWLRRRGLLFTTALHTRFADYVKARWPWLPLRLGIAYLRCFHRPSQAILVSTPRLQEECLSWGLGQASLWHKGVDSQLFHPGSPAAAESPLFLYVGRLAAEKNLSAFLELDLPGRKCVVGDGPQRTALQQAYPQVEFRGYLQGQALADAYRQASVLVFPSRTDTYGLVMLEAMACGTPVAAFAVPGPLDIVQQGVTGYLADDLAEACLAAVQLDRQDCARWAATLGWRSSAEVFLAAQQRLEGDPLGQWQVV</sequence>
<dbReference type="InterPro" id="IPR050194">
    <property type="entry name" value="Glycosyltransferase_grp1"/>
</dbReference>
<evidence type="ECO:0000259" key="1">
    <source>
        <dbReference type="Pfam" id="PF13439"/>
    </source>
</evidence>
<evidence type="ECO:0000313" key="3">
    <source>
        <dbReference type="Proteomes" id="UP000242861"/>
    </source>
</evidence>
<accession>A0A2I0CU40</accession>
<keyword evidence="2" id="KW-0808">Transferase</keyword>
<proteinExistence type="predicted"/>
<dbReference type="Pfam" id="PF13439">
    <property type="entry name" value="Glyco_transf_4"/>
    <property type="match status" value="1"/>
</dbReference>
<dbReference type="PANTHER" id="PTHR45947:SF3">
    <property type="entry name" value="SULFOQUINOVOSYL TRANSFERASE SQD2"/>
    <property type="match status" value="1"/>
</dbReference>
<reference evidence="3" key="1">
    <citation type="submission" date="2017-12" db="EMBL/GenBank/DDBJ databases">
        <authorList>
            <person name="Yu X.-Y."/>
        </authorList>
    </citation>
    <scope>NUCLEOTIDE SEQUENCE [LARGE SCALE GENOMIC DNA]</scope>
    <source>
        <strain evidence="3">ZYSR67-Z</strain>
    </source>
</reference>
<dbReference type="Gene3D" id="3.40.50.2000">
    <property type="entry name" value="Glycogen Phosphorylase B"/>
    <property type="match status" value="2"/>
</dbReference>
<dbReference type="SUPFAM" id="SSF53756">
    <property type="entry name" value="UDP-Glycosyltransferase/glycogen phosphorylase"/>
    <property type="match status" value="1"/>
</dbReference>